<evidence type="ECO:0000313" key="3">
    <source>
        <dbReference type="EMBL" id="USP81493.1"/>
    </source>
</evidence>
<organism evidence="3 4">
    <name type="scientific">Curvularia clavata</name>
    <dbReference type="NCBI Taxonomy" id="95742"/>
    <lineage>
        <taxon>Eukaryota</taxon>
        <taxon>Fungi</taxon>
        <taxon>Dikarya</taxon>
        <taxon>Ascomycota</taxon>
        <taxon>Pezizomycotina</taxon>
        <taxon>Dothideomycetes</taxon>
        <taxon>Pleosporomycetidae</taxon>
        <taxon>Pleosporales</taxon>
        <taxon>Pleosporineae</taxon>
        <taxon>Pleosporaceae</taxon>
        <taxon>Curvularia</taxon>
    </lineage>
</organism>
<dbReference type="VEuPathDB" id="FungiDB:yc1106_08767"/>
<name>A0A9Q8ZIT1_CURCL</name>
<feature type="transmembrane region" description="Helical" evidence="1">
    <location>
        <begin position="619"/>
        <end position="643"/>
    </location>
</feature>
<dbReference type="Pfam" id="PF20163">
    <property type="entry name" value="DUF6536"/>
    <property type="match status" value="1"/>
</dbReference>
<accession>A0A9Q8ZIT1</accession>
<protein>
    <recommendedName>
        <fullName evidence="2">DUF6536 domain-containing protein</fullName>
    </recommendedName>
</protein>
<feature type="transmembrane region" description="Helical" evidence="1">
    <location>
        <begin position="663"/>
        <end position="686"/>
    </location>
</feature>
<reference evidence="3" key="1">
    <citation type="submission" date="2021-12" db="EMBL/GenBank/DDBJ databases">
        <title>Curvularia clavata genome.</title>
        <authorList>
            <person name="Cao Y."/>
        </authorList>
    </citation>
    <scope>NUCLEOTIDE SEQUENCE</scope>
    <source>
        <strain evidence="3">Yc1106</strain>
    </source>
</reference>
<evidence type="ECO:0000256" key="1">
    <source>
        <dbReference type="SAM" id="Phobius"/>
    </source>
</evidence>
<dbReference type="OrthoDB" id="5429634at2759"/>
<feature type="transmembrane region" description="Helical" evidence="1">
    <location>
        <begin position="502"/>
        <end position="526"/>
    </location>
</feature>
<proteinExistence type="predicted"/>
<evidence type="ECO:0000313" key="4">
    <source>
        <dbReference type="Proteomes" id="UP001056012"/>
    </source>
</evidence>
<keyword evidence="4" id="KW-1185">Reference proteome</keyword>
<feature type="transmembrane region" description="Helical" evidence="1">
    <location>
        <begin position="82"/>
        <end position="105"/>
    </location>
</feature>
<dbReference type="EMBL" id="CP089280">
    <property type="protein sequence ID" value="USP81493.1"/>
    <property type="molecule type" value="Genomic_DNA"/>
</dbReference>
<evidence type="ECO:0000259" key="2">
    <source>
        <dbReference type="Pfam" id="PF20163"/>
    </source>
</evidence>
<dbReference type="InterPro" id="IPR046623">
    <property type="entry name" value="DUF6536"/>
</dbReference>
<sequence>MHRAPTRYRRIDERNSREYADDIELLGHRSDNKSNVGADCALEQVATIEFDAFAKNARTRPSDSPRAILNAKEHRFLSGWRVGALVSLIGVLLVFTCNLTLFLTVRLRHGTKLDGSIGTLFEGDCDRTRRLNTWVHLIVNVLSTLLLGASNYCMQILSAPTREELVRAHGRRTWLHIGVPSLRNLRHIGRNRSALWLALCLSSMPLHLLFNSVVFTNLQANEYAVVPTTEDWLHGGTYNTSGFIDMDSSLTASVIDYIDTYRINETSTQGSYTNTRGFVTAYDKVNVAECFNTYNDQYVSNAGNVYIIQDGATVWRNLSHWYLNRTVLDGSYHWNRRNYPIGSRSSYRNTPLFNSAPSFYPSNGWRCLSHVASECDIEDGYEVPKNRSQWRPFEAPIKYCLIEKVEERCKLQFSFPIALLVIVSNGIKALCMLLTLIVYRKHLPLVTLGDAIAHFLDEPDPETKAAQWTWELTHGAQKDELGVWPEAYDPKRRLWRKAPSSLRWATTYFLYCVAIIFGSVCAARSMDGMPKDPRKLFKVGFGTVTGNNLLSMNTSLIGGILLANLPQALLSYIYLAFNALYTNMFVGQEWSSYKDTRKSLRVTAPIGEQRDTYWLNVPFRYAVPMIVISGIFHWLASQSLFLVQVTVMDDLTRQVSNQISTCGFSPFAIIMCTVLGSILAGGGIVIGRLRYPGGMPLAGSCSAAISACCHPPPGDIHASILPVQ</sequence>
<gene>
    <name evidence="3" type="ORF">yc1106_08767</name>
</gene>
<feature type="transmembrane region" description="Helical" evidence="1">
    <location>
        <begin position="413"/>
        <end position="439"/>
    </location>
</feature>
<dbReference type="PANTHER" id="PTHR35395:SF1">
    <property type="entry name" value="DUF6536 DOMAIN-CONTAINING PROTEIN"/>
    <property type="match status" value="1"/>
</dbReference>
<dbReference type="AlphaFoldDB" id="A0A9Q8ZIT1"/>
<dbReference type="Proteomes" id="UP001056012">
    <property type="component" value="Chromosome 7"/>
</dbReference>
<dbReference type="PANTHER" id="PTHR35395">
    <property type="entry name" value="DUF6536 DOMAIN-CONTAINING PROTEIN"/>
    <property type="match status" value="1"/>
</dbReference>
<keyword evidence="1" id="KW-0472">Membrane</keyword>
<keyword evidence="1" id="KW-0812">Transmembrane</keyword>
<feature type="domain" description="DUF6536" evidence="2">
    <location>
        <begin position="80"/>
        <end position="233"/>
    </location>
</feature>
<keyword evidence="1" id="KW-1133">Transmembrane helix</keyword>